<dbReference type="InterPro" id="IPR023393">
    <property type="entry name" value="START-like_dom_sf"/>
</dbReference>
<feature type="region of interest" description="Disordered" evidence="3">
    <location>
        <begin position="508"/>
        <end position="527"/>
    </location>
</feature>
<sequence>MKQSLLAGIALACLFTVGSAAGADSADGSTEVSTSTRLTCGAQLKNIYYHGFNLQTSTVSNAAACCDLCAAYDGCVLYTYFYSSSTGQSLCYLKSGAGEKTNYADSSSVTAVSAFMVSATSAPTPTTSTPSPSATPSACNEQLQGVFYNDYTIYEFSVDSADECCQYCSQLADEGCVLYTLYVSMSENVKRCLLKSAAGTTTNYTNSDDLTIVSAFLPASATPSPTSADECTVAEGQYCGNAQGTTCCESDSYCQPWNTYYYQCIGLPDGCGNLETDIDYYGNDLSSALTLYPWTHMLHEDEQCRTRRQCRCVVRRAVKQVILVDVTDDLPQQTLTLDLKTYASSNQKRNNSILLKRCYVFCSSSVAILDAVGSGVLRAVSKQSLAYNTLLDSPLRSTHESEISVYALDALAFWHSHRDILSRLSTWTNQVNTCQASLALELPAAGARALLHDRFLMVSTTESDSSTQEPSMGSKGIPFQELKLTVDEEQNCRDRSFQLLDRTLRSYDERDGQEDNGRPSAPLHHSNLDNTRWKQLKTQENASLYVERSNSVHRDDNILGGDWKNPMVFLMAGTIQGELDEVMLGVETPIVASLRDRKEVLAMQPVDCAVLAELAAPTESDPFQYLGIQWMAFRHGWPLKAVSSPRDFVTLASKGTMTRANGDRIGYQVVQPAKLPQCPPLPGSMRTNLMYAAVFKQQEPGIVDVFVQTYIETMSSLLNKVVVSATWKSTMDLWSAPQLAEMKKMQWCLANCKAQRRQLQRQASPSAKNVCKKCQEIRKMRGSDIEDKTACVLCVSPTCSNCRVERTLEAIDERKLKLIQHSVIVCRACMVFVQHMRPVDIVRQTLKP</sequence>
<evidence type="ECO:0000256" key="1">
    <source>
        <dbReference type="ARBA" id="ARBA00022737"/>
    </source>
</evidence>
<evidence type="ECO:0000256" key="4">
    <source>
        <dbReference type="SAM" id="SignalP"/>
    </source>
</evidence>
<keyword evidence="4" id="KW-0732">Signal</keyword>
<protein>
    <recommendedName>
        <fullName evidence="5">Apple domain-containing protein</fullName>
    </recommendedName>
</protein>
<feature type="chain" id="PRO_5004828626" description="Apple domain-containing protein" evidence="4">
    <location>
        <begin position="21"/>
        <end position="848"/>
    </location>
</feature>
<reference evidence="6 7" key="1">
    <citation type="submission" date="2013-11" db="EMBL/GenBank/DDBJ databases">
        <title>The Genome Sequence of Phytophthora parasitica CJ01A1.</title>
        <authorList>
            <consortium name="The Broad Institute Genomics Platform"/>
            <person name="Russ C."/>
            <person name="Tyler B."/>
            <person name="Panabieres F."/>
            <person name="Shan W."/>
            <person name="Tripathy S."/>
            <person name="Grunwald N."/>
            <person name="Machado M."/>
            <person name="Johnson C.S."/>
            <person name="Walker B."/>
            <person name="Young S.K."/>
            <person name="Zeng Q."/>
            <person name="Gargeya S."/>
            <person name="Fitzgerald M."/>
            <person name="Haas B."/>
            <person name="Abouelleil A."/>
            <person name="Allen A.W."/>
            <person name="Alvarado L."/>
            <person name="Arachchi H.M."/>
            <person name="Berlin A.M."/>
            <person name="Chapman S.B."/>
            <person name="Gainer-Dewar J."/>
            <person name="Goldberg J."/>
            <person name="Griggs A."/>
            <person name="Gujja S."/>
            <person name="Hansen M."/>
            <person name="Howarth C."/>
            <person name="Imamovic A."/>
            <person name="Ireland A."/>
            <person name="Larimer J."/>
            <person name="McCowan C."/>
            <person name="Murphy C."/>
            <person name="Pearson M."/>
            <person name="Poon T.W."/>
            <person name="Priest M."/>
            <person name="Roberts A."/>
            <person name="Saif S."/>
            <person name="Shea T."/>
            <person name="Sisk P."/>
            <person name="Sykes S."/>
            <person name="Wortman J."/>
            <person name="Nusbaum C."/>
            <person name="Birren B."/>
        </authorList>
    </citation>
    <scope>NUCLEOTIDE SEQUENCE [LARGE SCALE GENOMIC DNA]</scope>
    <source>
        <strain evidence="6 7">CJ01A1</strain>
    </source>
</reference>
<comment type="caution">
    <text evidence="6">The sequence shown here is derived from an EMBL/GenBank/DDBJ whole genome shotgun (WGS) entry which is preliminary data.</text>
</comment>
<accession>W2WEV6</accession>
<dbReference type="InterPro" id="IPR003609">
    <property type="entry name" value="Pan_app"/>
</dbReference>
<dbReference type="Gene3D" id="3.50.4.10">
    <property type="entry name" value="Hepatocyte Growth Factor"/>
    <property type="match status" value="2"/>
</dbReference>
<keyword evidence="2" id="KW-1015">Disulfide bond</keyword>
<dbReference type="Gene3D" id="3.30.530.20">
    <property type="match status" value="1"/>
</dbReference>
<dbReference type="Proteomes" id="UP000018958">
    <property type="component" value="Unassembled WGS sequence"/>
</dbReference>
<gene>
    <name evidence="6" type="ORF">F441_15426</name>
</gene>
<dbReference type="AlphaFoldDB" id="W2WEV6"/>
<keyword evidence="1" id="KW-0677">Repeat</keyword>
<evidence type="ECO:0000313" key="6">
    <source>
        <dbReference type="EMBL" id="ETP08628.1"/>
    </source>
</evidence>
<dbReference type="GO" id="GO:0006508">
    <property type="term" value="P:proteolysis"/>
    <property type="evidence" value="ECO:0007669"/>
    <property type="project" value="InterPro"/>
</dbReference>
<dbReference type="OrthoDB" id="96206at2759"/>
<dbReference type="PANTHER" id="PTHR13510">
    <property type="entry name" value="FYVE-FINGER-CONTAINING RAB5 EFFECTOR PROTEIN RABENOSYN-5-RELATED"/>
    <property type="match status" value="1"/>
</dbReference>
<dbReference type="InterPro" id="IPR000177">
    <property type="entry name" value="Apple"/>
</dbReference>
<dbReference type="Pfam" id="PF14295">
    <property type="entry name" value="PAN_4"/>
    <property type="match status" value="2"/>
</dbReference>
<evidence type="ECO:0000313" key="7">
    <source>
        <dbReference type="Proteomes" id="UP000018958"/>
    </source>
</evidence>
<evidence type="ECO:0000259" key="5">
    <source>
        <dbReference type="SMART" id="SM00223"/>
    </source>
</evidence>
<proteinExistence type="predicted"/>
<dbReference type="EMBL" id="ANIX01003125">
    <property type="protein sequence ID" value="ETP08628.1"/>
    <property type="molecule type" value="Genomic_DNA"/>
</dbReference>
<feature type="domain" description="Apple" evidence="5">
    <location>
        <begin position="40"/>
        <end position="114"/>
    </location>
</feature>
<dbReference type="GO" id="GO:0005576">
    <property type="term" value="C:extracellular region"/>
    <property type="evidence" value="ECO:0007669"/>
    <property type="project" value="InterPro"/>
</dbReference>
<evidence type="ECO:0000256" key="2">
    <source>
        <dbReference type="ARBA" id="ARBA00023157"/>
    </source>
</evidence>
<feature type="compositionally biased region" description="Basic and acidic residues" evidence="3">
    <location>
        <begin position="508"/>
        <end position="517"/>
    </location>
</feature>
<dbReference type="PANTHER" id="PTHR13510:SF44">
    <property type="entry name" value="RABENOSYN-5"/>
    <property type="match status" value="1"/>
</dbReference>
<dbReference type="SMART" id="SM00223">
    <property type="entry name" value="APPLE"/>
    <property type="match status" value="2"/>
</dbReference>
<name>W2WEV6_PHYNI</name>
<feature type="domain" description="Apple" evidence="5">
    <location>
        <begin position="139"/>
        <end position="208"/>
    </location>
</feature>
<feature type="signal peptide" evidence="4">
    <location>
        <begin position="1"/>
        <end position="20"/>
    </location>
</feature>
<dbReference type="InterPro" id="IPR052727">
    <property type="entry name" value="Rab4/Rab5_effector"/>
</dbReference>
<organism evidence="6 7">
    <name type="scientific">Phytophthora nicotianae CJ01A1</name>
    <dbReference type="NCBI Taxonomy" id="1317063"/>
    <lineage>
        <taxon>Eukaryota</taxon>
        <taxon>Sar</taxon>
        <taxon>Stramenopiles</taxon>
        <taxon>Oomycota</taxon>
        <taxon>Peronosporomycetes</taxon>
        <taxon>Peronosporales</taxon>
        <taxon>Peronosporaceae</taxon>
        <taxon>Phytophthora</taxon>
    </lineage>
</organism>
<evidence type="ECO:0000256" key="3">
    <source>
        <dbReference type="SAM" id="MobiDB-lite"/>
    </source>
</evidence>